<protein>
    <recommendedName>
        <fullName evidence="1">Protein kinase domain-containing protein</fullName>
    </recommendedName>
</protein>
<dbReference type="OMA" id="GEYLAMP"/>
<dbReference type="KEGG" id="cput:CONPUDRAFT_51659"/>
<dbReference type="InterPro" id="IPR000719">
    <property type="entry name" value="Prot_kinase_dom"/>
</dbReference>
<dbReference type="InterPro" id="IPR011009">
    <property type="entry name" value="Kinase-like_dom_sf"/>
</dbReference>
<dbReference type="RefSeq" id="XP_007766297.1">
    <property type="nucleotide sequence ID" value="XM_007768107.1"/>
</dbReference>
<proteinExistence type="predicted"/>
<organism evidence="2 3">
    <name type="scientific">Coniophora puteana (strain RWD-64-598)</name>
    <name type="common">Brown rot fungus</name>
    <dbReference type="NCBI Taxonomy" id="741705"/>
    <lineage>
        <taxon>Eukaryota</taxon>
        <taxon>Fungi</taxon>
        <taxon>Dikarya</taxon>
        <taxon>Basidiomycota</taxon>
        <taxon>Agaricomycotina</taxon>
        <taxon>Agaricomycetes</taxon>
        <taxon>Agaricomycetidae</taxon>
        <taxon>Boletales</taxon>
        <taxon>Coniophorineae</taxon>
        <taxon>Coniophoraceae</taxon>
        <taxon>Coniophora</taxon>
    </lineage>
</organism>
<reference evidence="3" key="1">
    <citation type="journal article" date="2012" name="Science">
        <title>The Paleozoic origin of enzymatic lignin decomposition reconstructed from 31 fungal genomes.</title>
        <authorList>
            <person name="Floudas D."/>
            <person name="Binder M."/>
            <person name="Riley R."/>
            <person name="Barry K."/>
            <person name="Blanchette R.A."/>
            <person name="Henrissat B."/>
            <person name="Martinez A.T."/>
            <person name="Otillar R."/>
            <person name="Spatafora J.W."/>
            <person name="Yadav J.S."/>
            <person name="Aerts A."/>
            <person name="Benoit I."/>
            <person name="Boyd A."/>
            <person name="Carlson A."/>
            <person name="Copeland A."/>
            <person name="Coutinho P.M."/>
            <person name="de Vries R.P."/>
            <person name="Ferreira P."/>
            <person name="Findley K."/>
            <person name="Foster B."/>
            <person name="Gaskell J."/>
            <person name="Glotzer D."/>
            <person name="Gorecki P."/>
            <person name="Heitman J."/>
            <person name="Hesse C."/>
            <person name="Hori C."/>
            <person name="Igarashi K."/>
            <person name="Jurgens J.A."/>
            <person name="Kallen N."/>
            <person name="Kersten P."/>
            <person name="Kohler A."/>
            <person name="Kuees U."/>
            <person name="Kumar T.K.A."/>
            <person name="Kuo A."/>
            <person name="LaButti K."/>
            <person name="Larrondo L.F."/>
            <person name="Lindquist E."/>
            <person name="Ling A."/>
            <person name="Lombard V."/>
            <person name="Lucas S."/>
            <person name="Lundell T."/>
            <person name="Martin R."/>
            <person name="McLaughlin D.J."/>
            <person name="Morgenstern I."/>
            <person name="Morin E."/>
            <person name="Murat C."/>
            <person name="Nagy L.G."/>
            <person name="Nolan M."/>
            <person name="Ohm R.A."/>
            <person name="Patyshakuliyeva A."/>
            <person name="Rokas A."/>
            <person name="Ruiz-Duenas F.J."/>
            <person name="Sabat G."/>
            <person name="Salamov A."/>
            <person name="Samejima M."/>
            <person name="Schmutz J."/>
            <person name="Slot J.C."/>
            <person name="St John F."/>
            <person name="Stenlid J."/>
            <person name="Sun H."/>
            <person name="Sun S."/>
            <person name="Syed K."/>
            <person name="Tsang A."/>
            <person name="Wiebenga A."/>
            <person name="Young D."/>
            <person name="Pisabarro A."/>
            <person name="Eastwood D.C."/>
            <person name="Martin F."/>
            <person name="Cullen D."/>
            <person name="Grigoriev I.V."/>
            <person name="Hibbett D.S."/>
        </authorList>
    </citation>
    <scope>NUCLEOTIDE SEQUENCE [LARGE SCALE GENOMIC DNA]</scope>
    <source>
        <strain evidence="3">RWD-64-598 SS2</strain>
    </source>
</reference>
<dbReference type="GO" id="GO:0004672">
    <property type="term" value="F:protein kinase activity"/>
    <property type="evidence" value="ECO:0007669"/>
    <property type="project" value="InterPro"/>
</dbReference>
<dbReference type="SUPFAM" id="SSF56112">
    <property type="entry name" value="Protein kinase-like (PK-like)"/>
    <property type="match status" value="1"/>
</dbReference>
<dbReference type="GO" id="GO:0005524">
    <property type="term" value="F:ATP binding"/>
    <property type="evidence" value="ECO:0007669"/>
    <property type="project" value="InterPro"/>
</dbReference>
<evidence type="ECO:0000259" key="1">
    <source>
        <dbReference type="PROSITE" id="PS50011"/>
    </source>
</evidence>
<gene>
    <name evidence="2" type="ORF">CONPUDRAFT_51659</name>
</gene>
<evidence type="ECO:0000313" key="2">
    <source>
        <dbReference type="EMBL" id="EIW83340.1"/>
    </source>
</evidence>
<dbReference type="GeneID" id="19207468"/>
<dbReference type="Proteomes" id="UP000053558">
    <property type="component" value="Unassembled WGS sequence"/>
</dbReference>
<keyword evidence="3" id="KW-1185">Reference proteome</keyword>
<feature type="domain" description="Protein kinase" evidence="1">
    <location>
        <begin position="56"/>
        <end position="315"/>
    </location>
</feature>
<name>A0A5M3MW98_CONPW</name>
<dbReference type="AlphaFoldDB" id="A0A5M3MW98"/>
<accession>A0A5M3MW98</accession>
<sequence length="315" mass="35242">MFSTLTIAGGKITKLTTLTGSKDFPPHQFHIGEGEYLAMPKWCSSKCPRGAGHLSLRVGKRISGGGSGVAYEAEVLVAGSGAVESNVAVSNPSPLEQQLCIKVARPNRCRTLAREAWMYRRLRSLRGVIAPQFYGFFTAELSETQSPFPPSEDLVHLEEDDLTRDEFLPDDEPLDALGGRDRSKWCKWRPKPDAPMLAVIVMSRGGATYSQKDHWDLEDVRAVLDDLSRASILHGDLRPANIVRAPASTIPCDVYRCIHKWNVIDFARARALDVDVDGTVLLKNNRTPEEERKVSHWNIFVYLQRSSYETENFDL</sequence>
<evidence type="ECO:0000313" key="3">
    <source>
        <dbReference type="Proteomes" id="UP000053558"/>
    </source>
</evidence>
<comment type="caution">
    <text evidence="2">The sequence shown here is derived from an EMBL/GenBank/DDBJ whole genome shotgun (WGS) entry which is preliminary data.</text>
</comment>
<dbReference type="PROSITE" id="PS50011">
    <property type="entry name" value="PROTEIN_KINASE_DOM"/>
    <property type="match status" value="1"/>
</dbReference>
<dbReference type="EMBL" id="JH711576">
    <property type="protein sequence ID" value="EIW83340.1"/>
    <property type="molecule type" value="Genomic_DNA"/>
</dbReference>
<dbReference type="OrthoDB" id="3067876at2759"/>